<dbReference type="Pfam" id="PF07596">
    <property type="entry name" value="SBP_bac_10"/>
    <property type="match status" value="1"/>
</dbReference>
<gene>
    <name evidence="2" type="ORF">CCAX7_63770</name>
</gene>
<sequence length="229" mass="25225">MRLWDERRVQRQAFTLIELLIVLAIMSILAGIILPVVARAREAGRRTQCLSNLRQISLAAQVYSQDYDDKFPFGGDPGDLDTNGWDFTPYMDVISEMDPIQEVLAPYTSSPQVWRCPSDTGYTAYPSLIGNPMPLLASPTAFDKFGDSYGYDTYLALQQLSLSTVTSVDSAGAAHGASEIFLFEDSVGSWHGGRLLGAARYNIVFVDGHAVSVDEAHARRFSTLTLSMK</sequence>
<dbReference type="KEGG" id="ccot:CCAX7_63770"/>
<dbReference type="Proteomes" id="UP000287394">
    <property type="component" value="Chromosome"/>
</dbReference>
<dbReference type="SUPFAM" id="SSF54523">
    <property type="entry name" value="Pili subunits"/>
    <property type="match status" value="1"/>
</dbReference>
<dbReference type="InterPro" id="IPR012902">
    <property type="entry name" value="N_methyl_site"/>
</dbReference>
<dbReference type="PANTHER" id="PTHR30093:SF2">
    <property type="entry name" value="TYPE II SECRETION SYSTEM PROTEIN H"/>
    <property type="match status" value="1"/>
</dbReference>
<dbReference type="InterPro" id="IPR011453">
    <property type="entry name" value="DUF1559"/>
</dbReference>
<dbReference type="AlphaFoldDB" id="A0A402CWX8"/>
<dbReference type="GO" id="GO:0015627">
    <property type="term" value="C:type II protein secretion system complex"/>
    <property type="evidence" value="ECO:0007669"/>
    <property type="project" value="InterPro"/>
</dbReference>
<accession>A0A402CWX8</accession>
<dbReference type="Pfam" id="PF07963">
    <property type="entry name" value="N_methyl"/>
    <property type="match status" value="1"/>
</dbReference>
<evidence type="ECO:0000256" key="1">
    <source>
        <dbReference type="ARBA" id="ARBA00022481"/>
    </source>
</evidence>
<dbReference type="NCBIfam" id="TIGR02532">
    <property type="entry name" value="IV_pilin_GFxxxE"/>
    <property type="match status" value="1"/>
</dbReference>
<protein>
    <submittedName>
        <fullName evidence="2">Uncharacterized protein</fullName>
    </submittedName>
</protein>
<name>A0A402CWX8_9BACT</name>
<reference evidence="2 3" key="1">
    <citation type="journal article" date="2019" name="Int. J. Syst. Evol. Microbiol.">
        <title>Capsulimonas corticalis gen. nov., sp. nov., an aerobic capsulated bacterium, of a novel bacterial order, Capsulimonadales ord. nov., of the class Armatimonadia of the phylum Armatimonadetes.</title>
        <authorList>
            <person name="Li J."/>
            <person name="Kudo C."/>
            <person name="Tonouchi A."/>
        </authorList>
    </citation>
    <scope>NUCLEOTIDE SEQUENCE [LARGE SCALE GENOMIC DNA]</scope>
    <source>
        <strain evidence="2 3">AX-7</strain>
    </source>
</reference>
<evidence type="ECO:0000313" key="3">
    <source>
        <dbReference type="Proteomes" id="UP000287394"/>
    </source>
</evidence>
<dbReference type="RefSeq" id="WP_119321853.1">
    <property type="nucleotide sequence ID" value="NZ_AP025739.1"/>
</dbReference>
<proteinExistence type="predicted"/>
<dbReference type="EMBL" id="AP025739">
    <property type="protein sequence ID" value="BDI34326.1"/>
    <property type="molecule type" value="Genomic_DNA"/>
</dbReference>
<dbReference type="GO" id="GO:0015628">
    <property type="term" value="P:protein secretion by the type II secretion system"/>
    <property type="evidence" value="ECO:0007669"/>
    <property type="project" value="InterPro"/>
</dbReference>
<dbReference type="PANTHER" id="PTHR30093">
    <property type="entry name" value="GENERAL SECRETION PATHWAY PROTEIN G"/>
    <property type="match status" value="1"/>
</dbReference>
<organism evidence="2 3">
    <name type="scientific">Capsulimonas corticalis</name>
    <dbReference type="NCBI Taxonomy" id="2219043"/>
    <lineage>
        <taxon>Bacteria</taxon>
        <taxon>Bacillati</taxon>
        <taxon>Armatimonadota</taxon>
        <taxon>Armatimonadia</taxon>
        <taxon>Capsulimonadales</taxon>
        <taxon>Capsulimonadaceae</taxon>
        <taxon>Capsulimonas</taxon>
    </lineage>
</organism>
<keyword evidence="3" id="KW-1185">Reference proteome</keyword>
<dbReference type="Gene3D" id="3.30.700.10">
    <property type="entry name" value="Glycoprotein, Type 4 Pilin"/>
    <property type="match status" value="1"/>
</dbReference>
<dbReference type="InterPro" id="IPR045584">
    <property type="entry name" value="Pilin-like"/>
</dbReference>
<evidence type="ECO:0000313" key="2">
    <source>
        <dbReference type="EMBL" id="BDI34326.1"/>
    </source>
</evidence>
<keyword evidence="1" id="KW-0488">Methylation</keyword>
<dbReference type="InterPro" id="IPR000983">
    <property type="entry name" value="Bac_GSPG_pilin"/>
</dbReference>
<dbReference type="PRINTS" id="PR00813">
    <property type="entry name" value="BCTERIALGSPG"/>
</dbReference>
<dbReference type="OrthoDB" id="9800140at2"/>